<evidence type="ECO:0000313" key="2">
    <source>
        <dbReference type="EMBL" id="QDU31809.1"/>
    </source>
</evidence>
<dbReference type="Gene3D" id="3.40.50.1820">
    <property type="entry name" value="alpha/beta hydrolase"/>
    <property type="match status" value="1"/>
</dbReference>
<dbReference type="Pfam" id="PF12697">
    <property type="entry name" value="Abhydrolase_6"/>
    <property type="match status" value="1"/>
</dbReference>
<name>A0A517YNL5_9BACT</name>
<dbReference type="KEGG" id="aagg:ETAA8_69690"/>
<dbReference type="RefSeq" id="WP_145099561.1">
    <property type="nucleotide sequence ID" value="NZ_CP036274.1"/>
</dbReference>
<dbReference type="InterPro" id="IPR000073">
    <property type="entry name" value="AB_hydrolase_1"/>
</dbReference>
<accession>A0A517YNL5</accession>
<dbReference type="EMBL" id="CP036274">
    <property type="protein sequence ID" value="QDU31809.1"/>
    <property type="molecule type" value="Genomic_DNA"/>
</dbReference>
<dbReference type="AlphaFoldDB" id="A0A517YNL5"/>
<dbReference type="InterPro" id="IPR029058">
    <property type="entry name" value="AB_hydrolase_fold"/>
</dbReference>
<proteinExistence type="predicted"/>
<keyword evidence="2" id="KW-0378">Hydrolase</keyword>
<keyword evidence="3" id="KW-1185">Reference proteome</keyword>
<dbReference type="SUPFAM" id="SSF53474">
    <property type="entry name" value="alpha/beta-Hydrolases"/>
    <property type="match status" value="1"/>
</dbReference>
<gene>
    <name evidence="2" type="ORF">ETAA8_69690</name>
</gene>
<organism evidence="2 3">
    <name type="scientific">Anatilimnocola aggregata</name>
    <dbReference type="NCBI Taxonomy" id="2528021"/>
    <lineage>
        <taxon>Bacteria</taxon>
        <taxon>Pseudomonadati</taxon>
        <taxon>Planctomycetota</taxon>
        <taxon>Planctomycetia</taxon>
        <taxon>Pirellulales</taxon>
        <taxon>Pirellulaceae</taxon>
        <taxon>Anatilimnocola</taxon>
    </lineage>
</organism>
<reference evidence="2 3" key="1">
    <citation type="submission" date="2019-02" db="EMBL/GenBank/DDBJ databases">
        <title>Deep-cultivation of Planctomycetes and their phenomic and genomic characterization uncovers novel biology.</title>
        <authorList>
            <person name="Wiegand S."/>
            <person name="Jogler M."/>
            <person name="Boedeker C."/>
            <person name="Pinto D."/>
            <person name="Vollmers J."/>
            <person name="Rivas-Marin E."/>
            <person name="Kohn T."/>
            <person name="Peeters S.H."/>
            <person name="Heuer A."/>
            <person name="Rast P."/>
            <person name="Oberbeckmann S."/>
            <person name="Bunk B."/>
            <person name="Jeske O."/>
            <person name="Meyerdierks A."/>
            <person name="Storesund J.E."/>
            <person name="Kallscheuer N."/>
            <person name="Luecker S."/>
            <person name="Lage O.M."/>
            <person name="Pohl T."/>
            <person name="Merkel B.J."/>
            <person name="Hornburger P."/>
            <person name="Mueller R.-W."/>
            <person name="Bruemmer F."/>
            <person name="Labrenz M."/>
            <person name="Spormann A.M."/>
            <person name="Op den Camp H."/>
            <person name="Overmann J."/>
            <person name="Amann R."/>
            <person name="Jetten M.S.M."/>
            <person name="Mascher T."/>
            <person name="Medema M.H."/>
            <person name="Devos D.P."/>
            <person name="Kaster A.-K."/>
            <person name="Ovreas L."/>
            <person name="Rohde M."/>
            <person name="Galperin M.Y."/>
            <person name="Jogler C."/>
        </authorList>
    </citation>
    <scope>NUCLEOTIDE SEQUENCE [LARGE SCALE GENOMIC DNA]</scope>
    <source>
        <strain evidence="2 3">ETA_A8</strain>
    </source>
</reference>
<dbReference type="Proteomes" id="UP000315017">
    <property type="component" value="Chromosome"/>
</dbReference>
<feature type="domain" description="AB hydrolase-1" evidence="1">
    <location>
        <begin position="27"/>
        <end position="259"/>
    </location>
</feature>
<protein>
    <submittedName>
        <fullName evidence="2">Alpha/beta hydrolase family protein</fullName>
    </submittedName>
</protein>
<sequence>MTTAAPWQFGRLNRRGDTADTVPRCLVVFVPGLFSGWPRLEQYQDLLTLIDDTLSPRFAARDLLPVWYLATFWSPRDPDAIVREIIGQIDELTRQSEYDSLQLVSHSFGGLLALRLLQLAREKPWFAKLERALLLASDDRGLLPATRLQRLATSAGRQMGDWSFLDRCSLGWLRIGRLALAGLKPSPWLVELQQSSPTMPNPSQPRPAIFQILGELDRVVNATDAPLLAAPSGHLQIVPGARHRYFMLRSRWFEHPDPTVRTALAAVRQAVRTALLQAVPRAT</sequence>
<dbReference type="GO" id="GO:0016787">
    <property type="term" value="F:hydrolase activity"/>
    <property type="evidence" value="ECO:0007669"/>
    <property type="project" value="UniProtKB-KW"/>
</dbReference>
<evidence type="ECO:0000259" key="1">
    <source>
        <dbReference type="Pfam" id="PF12697"/>
    </source>
</evidence>
<evidence type="ECO:0000313" key="3">
    <source>
        <dbReference type="Proteomes" id="UP000315017"/>
    </source>
</evidence>